<protein>
    <recommendedName>
        <fullName evidence="3">Peptidase M15C domain-containing protein</fullName>
    </recommendedName>
</protein>
<dbReference type="SUPFAM" id="SSF55166">
    <property type="entry name" value="Hedgehog/DD-peptidase"/>
    <property type="match status" value="1"/>
</dbReference>
<dbReference type="InterPro" id="IPR009045">
    <property type="entry name" value="Zn_M74/Hedgehog-like"/>
</dbReference>
<dbReference type="InterPro" id="IPR039561">
    <property type="entry name" value="Peptidase_M15C"/>
</dbReference>
<keyword evidence="2" id="KW-0732">Signal</keyword>
<evidence type="ECO:0000259" key="3">
    <source>
        <dbReference type="Pfam" id="PF13539"/>
    </source>
</evidence>
<dbReference type="AlphaFoldDB" id="A0A6J4KQX0"/>
<organism evidence="4">
    <name type="scientific">uncultured Friedmanniella sp</name>
    <dbReference type="NCBI Taxonomy" id="335381"/>
    <lineage>
        <taxon>Bacteria</taxon>
        <taxon>Bacillati</taxon>
        <taxon>Actinomycetota</taxon>
        <taxon>Actinomycetes</taxon>
        <taxon>Propionibacteriales</taxon>
        <taxon>Nocardioidaceae</taxon>
        <taxon>Friedmanniella</taxon>
        <taxon>environmental samples</taxon>
    </lineage>
</organism>
<feature type="region of interest" description="Disordered" evidence="1">
    <location>
        <begin position="29"/>
        <end position="79"/>
    </location>
</feature>
<dbReference type="EMBL" id="CADCTT010000241">
    <property type="protein sequence ID" value="CAA9312489.1"/>
    <property type="molecule type" value="Genomic_DNA"/>
</dbReference>
<name>A0A6J4KQX0_9ACTN</name>
<feature type="chain" id="PRO_5027123616" description="Peptidase M15C domain-containing protein" evidence="2">
    <location>
        <begin position="31"/>
        <end position="469"/>
    </location>
</feature>
<evidence type="ECO:0000256" key="2">
    <source>
        <dbReference type="SAM" id="SignalP"/>
    </source>
</evidence>
<feature type="compositionally biased region" description="Pro residues" evidence="1">
    <location>
        <begin position="36"/>
        <end position="48"/>
    </location>
</feature>
<accession>A0A6J4KQX0</accession>
<dbReference type="GO" id="GO:0008233">
    <property type="term" value="F:peptidase activity"/>
    <property type="evidence" value="ECO:0007669"/>
    <property type="project" value="InterPro"/>
</dbReference>
<gene>
    <name evidence="4" type="ORF">AVDCRST_MAG61-1790</name>
</gene>
<feature type="compositionally biased region" description="Pro residues" evidence="1">
    <location>
        <begin position="58"/>
        <end position="68"/>
    </location>
</feature>
<evidence type="ECO:0000313" key="4">
    <source>
        <dbReference type="EMBL" id="CAA9312489.1"/>
    </source>
</evidence>
<evidence type="ECO:0000256" key="1">
    <source>
        <dbReference type="SAM" id="MobiDB-lite"/>
    </source>
</evidence>
<feature type="domain" description="Peptidase M15C" evidence="3">
    <location>
        <begin position="390"/>
        <end position="467"/>
    </location>
</feature>
<feature type="signal peptide" evidence="2">
    <location>
        <begin position="1"/>
        <end position="30"/>
    </location>
</feature>
<reference evidence="4" key="1">
    <citation type="submission" date="2020-02" db="EMBL/GenBank/DDBJ databases">
        <authorList>
            <person name="Meier V. D."/>
        </authorList>
    </citation>
    <scope>NUCLEOTIDE SEQUENCE</scope>
    <source>
        <strain evidence="4">AVDCRST_MAG61</strain>
    </source>
</reference>
<sequence>MPLQPPLRRPRPALLATALVALLALTPASAQGDTPSPAPVSTPTPASDPSPASTATPSPTPSPTPSASPTPAAGSGVEASATPALSLRVGSSGPVAGRFYQDVGRYAFSGTVDDLAAGSPVSVYSRLVTRTAWTKVAQATVANGAFAATRPVTALGTFVFVATTGGAPGSGDEIASAPVQVQVADSTITLDRPAARVDALKNPSLTGSVVPARRGVSVHVDVRVGTRFRLHRLVTTDEAGRFRATFSYGKGKLAGYSVRATHRATNRDRWEISGTRTLRRVAVLNAVVTPTTAADVAKTYRKGCPVGPSKLSTIRMNFFGRDKVMHRGVLIVRTDLVPEMKRSFGEGLRARFPIAKMKNPNVYDGNDPRQMAANNTSGFNCRKVVGNPYAQSPHSYGTAIDVTPVQNPYRDRTGKWWPEAGKAYRDRTPLRFGMLGTRSALTEQLRDDGFFWGGLWSPGRDYQHFEYRR</sequence>
<proteinExistence type="predicted"/>
<dbReference type="Pfam" id="PF13539">
    <property type="entry name" value="Peptidase_M15_4"/>
    <property type="match status" value="1"/>
</dbReference>
<dbReference type="Gene3D" id="3.30.1380.10">
    <property type="match status" value="1"/>
</dbReference>